<evidence type="ECO:0000256" key="9">
    <source>
        <dbReference type="ARBA" id="ARBA00023077"/>
    </source>
</evidence>
<feature type="signal peptide" evidence="12">
    <location>
        <begin position="1"/>
        <end position="20"/>
    </location>
</feature>
<keyword evidence="11" id="KW-0998">Cell outer membrane</keyword>
<keyword evidence="9" id="KW-0798">TonB box</keyword>
<dbReference type="Pfam" id="PF00593">
    <property type="entry name" value="TonB_dep_Rec_b-barrel"/>
    <property type="match status" value="1"/>
</dbReference>
<accession>A0A6J4SYS6</accession>
<feature type="chain" id="PRO_5027048841" description="TonB-dependent receptor-like beta-barrel domain-containing protein" evidence="12">
    <location>
        <begin position="21"/>
        <end position="635"/>
    </location>
</feature>
<evidence type="ECO:0000256" key="1">
    <source>
        <dbReference type="ARBA" id="ARBA00004571"/>
    </source>
</evidence>
<evidence type="ECO:0000256" key="4">
    <source>
        <dbReference type="ARBA" id="ARBA00022496"/>
    </source>
</evidence>
<comment type="subcellular location">
    <subcellularLocation>
        <location evidence="1">Cell outer membrane</location>
        <topology evidence="1">Multi-pass membrane protein</topology>
    </subcellularLocation>
</comment>
<evidence type="ECO:0000259" key="13">
    <source>
        <dbReference type="Pfam" id="PF00593"/>
    </source>
</evidence>
<dbReference type="GO" id="GO:0009279">
    <property type="term" value="C:cell outer membrane"/>
    <property type="evidence" value="ECO:0007669"/>
    <property type="project" value="UniProtKB-SubCell"/>
</dbReference>
<dbReference type="PANTHER" id="PTHR32552:SF68">
    <property type="entry name" value="FERRICHROME OUTER MEMBRANE TRANSPORTER_PHAGE RECEPTOR"/>
    <property type="match status" value="1"/>
</dbReference>
<keyword evidence="2" id="KW-0813">Transport</keyword>
<keyword evidence="8" id="KW-0406">Ion transport</keyword>
<keyword evidence="4" id="KW-0410">Iron transport</keyword>
<evidence type="ECO:0000256" key="7">
    <source>
        <dbReference type="ARBA" id="ARBA00023004"/>
    </source>
</evidence>
<dbReference type="SUPFAM" id="SSF56935">
    <property type="entry name" value="Porins"/>
    <property type="match status" value="1"/>
</dbReference>
<dbReference type="InterPro" id="IPR039426">
    <property type="entry name" value="TonB-dep_rcpt-like"/>
</dbReference>
<evidence type="ECO:0000256" key="2">
    <source>
        <dbReference type="ARBA" id="ARBA00022448"/>
    </source>
</evidence>
<dbReference type="PANTHER" id="PTHR32552">
    <property type="entry name" value="FERRICHROME IRON RECEPTOR-RELATED"/>
    <property type="match status" value="1"/>
</dbReference>
<dbReference type="Gene3D" id="2.40.170.20">
    <property type="entry name" value="TonB-dependent receptor, beta-barrel domain"/>
    <property type="match status" value="1"/>
</dbReference>
<dbReference type="InterPro" id="IPR000531">
    <property type="entry name" value="Beta-barrel_TonB"/>
</dbReference>
<keyword evidence="5" id="KW-0812">Transmembrane</keyword>
<name>A0A6J4SYS6_9SPHN</name>
<keyword evidence="10" id="KW-0472">Membrane</keyword>
<evidence type="ECO:0000256" key="3">
    <source>
        <dbReference type="ARBA" id="ARBA00022452"/>
    </source>
</evidence>
<dbReference type="InterPro" id="IPR036942">
    <property type="entry name" value="Beta-barrel_TonB_sf"/>
</dbReference>
<dbReference type="RefSeq" id="WP_294168435.1">
    <property type="nucleotide sequence ID" value="NZ_CADCWA010000055.1"/>
</dbReference>
<dbReference type="AlphaFoldDB" id="A0A6J4SYS6"/>
<reference evidence="14" key="1">
    <citation type="submission" date="2020-02" db="EMBL/GenBank/DDBJ databases">
        <authorList>
            <person name="Meier V. D."/>
        </authorList>
    </citation>
    <scope>NUCLEOTIDE SEQUENCE</scope>
    <source>
        <strain evidence="14">AVDCRST_MAG31</strain>
    </source>
</reference>
<evidence type="ECO:0000256" key="6">
    <source>
        <dbReference type="ARBA" id="ARBA00022729"/>
    </source>
</evidence>
<evidence type="ECO:0000256" key="10">
    <source>
        <dbReference type="ARBA" id="ARBA00023136"/>
    </source>
</evidence>
<dbReference type="EMBL" id="CADCWA010000055">
    <property type="protein sequence ID" value="CAA9508623.1"/>
    <property type="molecule type" value="Genomic_DNA"/>
</dbReference>
<dbReference type="GO" id="GO:0015344">
    <property type="term" value="F:siderophore uptake transmembrane transporter activity"/>
    <property type="evidence" value="ECO:0007669"/>
    <property type="project" value="TreeGrafter"/>
</dbReference>
<evidence type="ECO:0000256" key="12">
    <source>
        <dbReference type="SAM" id="SignalP"/>
    </source>
</evidence>
<keyword evidence="3" id="KW-1134">Transmembrane beta strand</keyword>
<evidence type="ECO:0000256" key="5">
    <source>
        <dbReference type="ARBA" id="ARBA00022692"/>
    </source>
</evidence>
<keyword evidence="6 12" id="KW-0732">Signal</keyword>
<evidence type="ECO:0000256" key="11">
    <source>
        <dbReference type="ARBA" id="ARBA00023237"/>
    </source>
</evidence>
<gene>
    <name evidence="14" type="ORF">AVDCRST_MAG31-825</name>
</gene>
<sequence>MLRSVGVTAVLLATAAPALAQRANENAVASAQDAFGTSVGNERVGLYFPQSARGFSPVQAGNVRINGLYFDYQTDLNSRLVSGSNVRVGLTAQGYPFPAPTGVADFTLRLPGKEAVASTVAGIGPFGGARVEVDAQVPVTGTLGIAGGVGVNREELYYGGHRRLITAAAVARWRPSDALEITPFASMLDTSSDEGQPIIFTAGAFLPPKIERRRYFGPEWAQNKSQGLNSGVLATYTTGDWTLRGGGFRSVSRQTRNFNILYLNTSRDGEADRQVIQEEGRRVASISGELRLTRQLIEGDRLHLVHLMTRGRMLDRRVGGSRRFDFGRGPIDEPLDVPQPDFVQGPQTTDEVRQFTGGLGYEGRWRGVGELSLGIQRTSYRKEVVRPSGALPVTKASPWLFNGALSIFARPGLVFYAGYSKGLEESPVAPEIATNRGEAPPAIITEQKDAGFRLKLSKSLSLVAGVFDVRKPYFALDPSREFRQLGEVRNRGIEASLAGQITPRLSLVLGAVFLDAEVSGDAVELGLIGRRPVGSIGRVITGAVNWEMPWAEGLSLDLAYESSSDRNANAANTLVIPARYILAPGARYRFDLFGKPATLRAQVPSVNKPYGFSNLGEGFYYNPPRRFQISLTTDL</sequence>
<proteinExistence type="predicted"/>
<keyword evidence="7" id="KW-0408">Iron</keyword>
<evidence type="ECO:0000313" key="14">
    <source>
        <dbReference type="EMBL" id="CAA9508623.1"/>
    </source>
</evidence>
<evidence type="ECO:0000256" key="8">
    <source>
        <dbReference type="ARBA" id="ARBA00023065"/>
    </source>
</evidence>
<protein>
    <recommendedName>
        <fullName evidence="13">TonB-dependent receptor-like beta-barrel domain-containing protein</fullName>
    </recommendedName>
</protein>
<organism evidence="14">
    <name type="scientific">uncultured Sphingomonas sp</name>
    <dbReference type="NCBI Taxonomy" id="158754"/>
    <lineage>
        <taxon>Bacteria</taxon>
        <taxon>Pseudomonadati</taxon>
        <taxon>Pseudomonadota</taxon>
        <taxon>Alphaproteobacteria</taxon>
        <taxon>Sphingomonadales</taxon>
        <taxon>Sphingomonadaceae</taxon>
        <taxon>Sphingomonas</taxon>
        <taxon>environmental samples</taxon>
    </lineage>
</organism>
<feature type="domain" description="TonB-dependent receptor-like beta-barrel" evidence="13">
    <location>
        <begin position="208"/>
        <end position="603"/>
    </location>
</feature>